<evidence type="ECO:0000313" key="2">
    <source>
        <dbReference type="EMBL" id="KUN17585.1"/>
    </source>
</evidence>
<keyword evidence="3" id="KW-1185">Reference proteome</keyword>
<comment type="caution">
    <text evidence="2">The sequence shown here is derived from an EMBL/GenBank/DDBJ whole genome shotgun (WGS) entry which is preliminary data.</text>
</comment>
<dbReference type="Proteomes" id="UP000053398">
    <property type="component" value="Unassembled WGS sequence"/>
</dbReference>
<sequence>MTPELDVSPEAFPHRPPPDLDSPDLLVDHDWRAFTTVECMKNHWARPGWPEGFRAYYWMLTFPDASELMSRARQCQDALAHLGMDRVPSDGLHVTMPRVGSTDLVSRDQLRLLADLAQEMALTAFEIAAHPMAGSRGAVRFTLAPWSPLIRLHAALSELGKHANVPGGKPTAAFRPHLGVQYSNRECPAAPVIESVARLRTLEPVPLKISSVELVELWRTTDPSPAYRWRVVRSVPLCPQG</sequence>
<reference evidence="2 3" key="1">
    <citation type="submission" date="2015-10" db="EMBL/GenBank/DDBJ databases">
        <title>Draft genome sequence of Streptomyces corchorusii DSM 40340, type strain for the species Streptomyces corchorusii.</title>
        <authorList>
            <person name="Ruckert C."/>
            <person name="Winkler A."/>
            <person name="Kalinowski J."/>
            <person name="Kampfer P."/>
            <person name="Glaeser S."/>
        </authorList>
    </citation>
    <scope>NUCLEOTIDE SEQUENCE [LARGE SCALE GENOMIC DNA]</scope>
    <source>
        <strain evidence="2 3">DSM 40340</strain>
    </source>
</reference>
<accession>A0A101PTW3</accession>
<evidence type="ECO:0000256" key="1">
    <source>
        <dbReference type="SAM" id="MobiDB-lite"/>
    </source>
</evidence>
<dbReference type="RefSeq" id="WP_059266286.1">
    <property type="nucleotide sequence ID" value="NZ_KQ948370.1"/>
</dbReference>
<organism evidence="2 3">
    <name type="scientific">Streptomyces corchorusii</name>
    <name type="common">Streptomyces chibaensis</name>
    <dbReference type="NCBI Taxonomy" id="1903"/>
    <lineage>
        <taxon>Bacteria</taxon>
        <taxon>Bacillati</taxon>
        <taxon>Actinomycetota</taxon>
        <taxon>Actinomycetes</taxon>
        <taxon>Kitasatosporales</taxon>
        <taxon>Streptomycetaceae</taxon>
        <taxon>Streptomyces</taxon>
    </lineage>
</organism>
<gene>
    <name evidence="2" type="ORF">AQJ11_37620</name>
</gene>
<dbReference type="AlphaFoldDB" id="A0A101PTW3"/>
<dbReference type="SUPFAM" id="SSF55144">
    <property type="entry name" value="LigT-like"/>
    <property type="match status" value="1"/>
</dbReference>
<evidence type="ECO:0000313" key="3">
    <source>
        <dbReference type="Proteomes" id="UP000053398"/>
    </source>
</evidence>
<dbReference type="InterPro" id="IPR009097">
    <property type="entry name" value="Cyclic_Pdiesterase"/>
</dbReference>
<name>A0A101PTW3_STRCK</name>
<feature type="region of interest" description="Disordered" evidence="1">
    <location>
        <begin position="1"/>
        <end position="23"/>
    </location>
</feature>
<evidence type="ECO:0008006" key="4">
    <source>
        <dbReference type="Google" id="ProtNLM"/>
    </source>
</evidence>
<dbReference type="Pfam" id="PF13563">
    <property type="entry name" value="2_5_RNA_ligase2"/>
    <property type="match status" value="1"/>
</dbReference>
<protein>
    <recommendedName>
        <fullName evidence="4">2'-5' RNA ligase</fullName>
    </recommendedName>
</protein>
<dbReference type="EMBL" id="LMWP01000048">
    <property type="protein sequence ID" value="KUN17585.1"/>
    <property type="molecule type" value="Genomic_DNA"/>
</dbReference>
<dbReference type="Gene3D" id="3.90.1140.10">
    <property type="entry name" value="Cyclic phosphodiesterase"/>
    <property type="match status" value="1"/>
</dbReference>
<proteinExistence type="predicted"/>